<dbReference type="InterPro" id="IPR000719">
    <property type="entry name" value="Prot_kinase_dom"/>
</dbReference>
<dbReference type="Gene3D" id="1.10.510.10">
    <property type="entry name" value="Transferase(Phosphotransferase) domain 1"/>
    <property type="match status" value="1"/>
</dbReference>
<dbReference type="InterPro" id="IPR030616">
    <property type="entry name" value="Aur-like"/>
</dbReference>
<organism evidence="13 14">
    <name type="scientific">Saprolegnia diclina (strain VS20)</name>
    <dbReference type="NCBI Taxonomy" id="1156394"/>
    <lineage>
        <taxon>Eukaryota</taxon>
        <taxon>Sar</taxon>
        <taxon>Stramenopiles</taxon>
        <taxon>Oomycota</taxon>
        <taxon>Saprolegniomycetes</taxon>
        <taxon>Saprolegniales</taxon>
        <taxon>Saprolegniaceae</taxon>
        <taxon>Saprolegnia</taxon>
    </lineage>
</organism>
<dbReference type="PANTHER" id="PTHR24350">
    <property type="entry name" value="SERINE/THREONINE-PROTEIN KINASE IAL-RELATED"/>
    <property type="match status" value="1"/>
</dbReference>
<evidence type="ECO:0000256" key="10">
    <source>
        <dbReference type="RuleBase" id="RU000304"/>
    </source>
</evidence>
<dbReference type="InterPro" id="IPR011009">
    <property type="entry name" value="Kinase-like_dom_sf"/>
</dbReference>
<dbReference type="InterPro" id="IPR008271">
    <property type="entry name" value="Ser/Thr_kinase_AS"/>
</dbReference>
<proteinExistence type="inferred from homology"/>
<keyword evidence="14" id="KW-1185">Reference proteome</keyword>
<feature type="domain" description="Protein kinase" evidence="12">
    <location>
        <begin position="81"/>
        <end position="327"/>
    </location>
</feature>
<dbReference type="CDD" id="cd05117">
    <property type="entry name" value="STKc_CAMK"/>
    <property type="match status" value="1"/>
</dbReference>
<evidence type="ECO:0000256" key="1">
    <source>
        <dbReference type="ARBA" id="ARBA00022527"/>
    </source>
</evidence>
<evidence type="ECO:0000256" key="3">
    <source>
        <dbReference type="ARBA" id="ARBA00022741"/>
    </source>
</evidence>
<sequence length="452" mass="50255">MSHSSAALHHSTTAMVLLCQQPTRRRPTPNRHRKQADDDEAVVTFARSPVSIYAALVSISLQRALYDQFAAFRWPTFAEMYAMGVELGAGATSVVMEALHRKTGAPFAVKRISKGRATCLGMKDHRSEIACLRTLHHPHIVNLVDYFDEDDAAYVVLELVAGGELFLYMLEHGPCTEAETKHILQQLLSAVIYCHEHNIVHRDIKPENILFTRDVASGDVTIKLADFGFATSVRGDTLSRRCGTQRYMAPEMLKGQTYGTSVDIWSIGIIAFCLLCGFFPEIDDAGNVQFDAHISLSPAAIECVEEMLTMEPTMRSTAKEVLSHPWFSNKPPRSTGRKRTVDMFETFGLFITDMLQFVAFCQTLEFGAKTQQTLETANDGLGMIQLYLSTEPSTISSMFTFLSNVVGSLVDDISSEEPDLIPVAKQLQRTYEALRLQLVPNCPTSHTLMACI</sequence>
<dbReference type="PROSITE" id="PS00108">
    <property type="entry name" value="PROTEIN_KINASE_ST"/>
    <property type="match status" value="1"/>
</dbReference>
<dbReference type="SMART" id="SM00220">
    <property type="entry name" value="S_TKc"/>
    <property type="match status" value="1"/>
</dbReference>
<gene>
    <name evidence="13" type="ORF">SDRG_05110</name>
</gene>
<evidence type="ECO:0000256" key="9">
    <source>
        <dbReference type="PROSITE-ProRule" id="PRU10141"/>
    </source>
</evidence>
<feature type="active site" description="Proton acceptor" evidence="6">
    <location>
        <position position="203"/>
    </location>
</feature>
<dbReference type="InterPro" id="IPR017441">
    <property type="entry name" value="Protein_kinase_ATP_BS"/>
</dbReference>
<feature type="binding site" evidence="7">
    <location>
        <position position="226"/>
    </location>
    <ligand>
        <name>ATP</name>
        <dbReference type="ChEBI" id="CHEBI:30616"/>
    </ligand>
</feature>
<evidence type="ECO:0000256" key="11">
    <source>
        <dbReference type="SAM" id="MobiDB-lite"/>
    </source>
</evidence>
<dbReference type="PROSITE" id="PS00107">
    <property type="entry name" value="PROTEIN_KINASE_ATP"/>
    <property type="match status" value="1"/>
</dbReference>
<evidence type="ECO:0000313" key="14">
    <source>
        <dbReference type="Proteomes" id="UP000030762"/>
    </source>
</evidence>
<evidence type="ECO:0000256" key="8">
    <source>
        <dbReference type="PIRSR" id="PIRSR630616-3"/>
    </source>
</evidence>
<dbReference type="Pfam" id="PF00069">
    <property type="entry name" value="Pkinase"/>
    <property type="match status" value="1"/>
</dbReference>
<dbReference type="GO" id="GO:0004674">
    <property type="term" value="F:protein serine/threonine kinase activity"/>
    <property type="evidence" value="ECO:0007669"/>
    <property type="project" value="UniProtKB-KW"/>
</dbReference>
<comment type="similarity">
    <text evidence="10">Belongs to the protein kinase superfamily.</text>
</comment>
<dbReference type="OrthoDB" id="40902at2759"/>
<evidence type="ECO:0000256" key="5">
    <source>
        <dbReference type="ARBA" id="ARBA00022840"/>
    </source>
</evidence>
<dbReference type="eggNOG" id="KOG0033">
    <property type="taxonomic scope" value="Eukaryota"/>
</dbReference>
<dbReference type="Proteomes" id="UP000030762">
    <property type="component" value="Unassembled WGS sequence"/>
</dbReference>
<dbReference type="AlphaFoldDB" id="T0S4B4"/>
<keyword evidence="1 10" id="KW-0723">Serine/threonine-protein kinase</keyword>
<name>T0S4B4_SAPDV</name>
<dbReference type="RefSeq" id="XP_008609027.1">
    <property type="nucleotide sequence ID" value="XM_008610805.1"/>
</dbReference>
<dbReference type="EMBL" id="JH767144">
    <property type="protein sequence ID" value="EQC37507.1"/>
    <property type="molecule type" value="Genomic_DNA"/>
</dbReference>
<dbReference type="InParanoid" id="T0S4B4"/>
<evidence type="ECO:0000256" key="2">
    <source>
        <dbReference type="ARBA" id="ARBA00022679"/>
    </source>
</evidence>
<keyword evidence="4 13" id="KW-0418">Kinase</keyword>
<evidence type="ECO:0000313" key="13">
    <source>
        <dbReference type="EMBL" id="EQC37507.1"/>
    </source>
</evidence>
<protein>
    <submittedName>
        <fullName evidence="13">CAMK protein kinase</fullName>
    </submittedName>
</protein>
<feature type="cross-link" description="Glycyl lysine isopeptide (Lys-Gly) (interchain with G-Cter in SUMO2)" evidence="8">
    <location>
        <position position="205"/>
    </location>
</feature>
<evidence type="ECO:0000256" key="7">
    <source>
        <dbReference type="PIRSR" id="PIRSR630616-2"/>
    </source>
</evidence>
<dbReference type="SUPFAM" id="SSF56112">
    <property type="entry name" value="Protein kinase-like (PK-like)"/>
    <property type="match status" value="1"/>
</dbReference>
<keyword evidence="5 7" id="KW-0067">ATP-binding</keyword>
<keyword evidence="2" id="KW-0808">Transferase</keyword>
<reference evidence="13 14" key="1">
    <citation type="submission" date="2012-04" db="EMBL/GenBank/DDBJ databases">
        <title>The Genome Sequence of Saprolegnia declina VS20.</title>
        <authorList>
            <consortium name="The Broad Institute Genome Sequencing Platform"/>
            <person name="Russ C."/>
            <person name="Nusbaum C."/>
            <person name="Tyler B."/>
            <person name="van West P."/>
            <person name="Dieguez-Uribeondo J."/>
            <person name="de Bruijn I."/>
            <person name="Tripathy S."/>
            <person name="Jiang R."/>
            <person name="Young S.K."/>
            <person name="Zeng Q."/>
            <person name="Gargeya S."/>
            <person name="Fitzgerald M."/>
            <person name="Haas B."/>
            <person name="Abouelleil A."/>
            <person name="Alvarado L."/>
            <person name="Arachchi H.M."/>
            <person name="Berlin A."/>
            <person name="Chapman S.B."/>
            <person name="Goldberg J."/>
            <person name="Griggs A."/>
            <person name="Gujja S."/>
            <person name="Hansen M."/>
            <person name="Howarth C."/>
            <person name="Imamovic A."/>
            <person name="Larimer J."/>
            <person name="McCowen C."/>
            <person name="Montmayeur A."/>
            <person name="Murphy C."/>
            <person name="Neiman D."/>
            <person name="Pearson M."/>
            <person name="Priest M."/>
            <person name="Roberts A."/>
            <person name="Saif S."/>
            <person name="Shea T."/>
            <person name="Sisk P."/>
            <person name="Sykes S."/>
            <person name="Wortman J."/>
            <person name="Nusbaum C."/>
            <person name="Birren B."/>
        </authorList>
    </citation>
    <scope>NUCLEOTIDE SEQUENCE [LARGE SCALE GENOMIC DNA]</scope>
    <source>
        <strain evidence="13 14">VS20</strain>
    </source>
</reference>
<feature type="compositionally biased region" description="Basic residues" evidence="11">
    <location>
        <begin position="23"/>
        <end position="34"/>
    </location>
</feature>
<evidence type="ECO:0000259" key="12">
    <source>
        <dbReference type="PROSITE" id="PS50011"/>
    </source>
</evidence>
<dbReference type="GO" id="GO:0005524">
    <property type="term" value="F:ATP binding"/>
    <property type="evidence" value="ECO:0007669"/>
    <property type="project" value="UniProtKB-UniRule"/>
</dbReference>
<accession>T0S4B4</accession>
<keyword evidence="3 7" id="KW-0547">Nucleotide-binding</keyword>
<dbReference type="FunFam" id="1.10.510.10:FF:000571">
    <property type="entry name" value="Maternal embryonic leucine zipper kinase"/>
    <property type="match status" value="1"/>
</dbReference>
<dbReference type="OMA" id="CHEHNIV"/>
<dbReference type="PROSITE" id="PS50011">
    <property type="entry name" value="PROTEIN_KINASE_DOM"/>
    <property type="match status" value="1"/>
</dbReference>
<dbReference type="GeneID" id="19945837"/>
<feature type="region of interest" description="Disordered" evidence="11">
    <location>
        <begin position="18"/>
        <end position="38"/>
    </location>
</feature>
<dbReference type="STRING" id="1156394.T0S4B4"/>
<evidence type="ECO:0000256" key="4">
    <source>
        <dbReference type="ARBA" id="ARBA00022777"/>
    </source>
</evidence>
<feature type="binding site" evidence="7">
    <location>
        <begin position="207"/>
        <end position="208"/>
    </location>
    <ligand>
        <name>ATP</name>
        <dbReference type="ChEBI" id="CHEBI:30616"/>
    </ligand>
</feature>
<feature type="binding site" evidence="7 9">
    <location>
        <position position="110"/>
    </location>
    <ligand>
        <name>ATP</name>
        <dbReference type="ChEBI" id="CHEBI:30616"/>
    </ligand>
</feature>
<dbReference type="VEuPathDB" id="FungiDB:SDRG_05110"/>
<evidence type="ECO:0000256" key="6">
    <source>
        <dbReference type="PIRSR" id="PIRSR630616-1"/>
    </source>
</evidence>